<evidence type="ECO:0000256" key="9">
    <source>
        <dbReference type="ARBA" id="ARBA00022840"/>
    </source>
</evidence>
<sequence>MAVYASQLGAKGPFANAAPPSVATHAAPAGTFLPGTKVQVGDHRVIIDRYLSEGGFAHVYVVTMPRPVDGNQKAVLKRVAVPDKEHLANMRTEVETMKRLRGQKYIVKYIDSHASQLKGGGYEVFLLMEFCQGGGLIDFMNTRLQNRLTEPEILKIFTDVAEGVACMHYLKPPLMHRDLKIENVLISVTGSSRIFKLCDFGSAAVARPAATSAAEGRIIEDDINRHTTLQYRSPEMIDVYRKQPIDEKADIWALGVFLYKLCYYTTPFEDVGQMAILHARFKFPAYPRFSDQLKLLIASMLRENPADRPNIYQVLQKASSMDGRELSISDIYTRRAQSESRKDQSKPLPLSPSSHPRSGATLSPPTQEAPASLPQVEPMRRGRPTKPVSHHGSAKPSPSPLRMVEAGPDPFAALDGAKFKAEDELSHKFPTLDQFALLTDKGKKYSFEPTADNRNSNLDPQLAQRVINALADEAFARPATPAQATSAGEKPAVAAKSHTLLERKRSQEIKEISGRASAPAVPAKSTMVSTGTMTSASPPSHTLLPISDRPIHRFPAQNHPPRSSSLQQPPTQPPTQPKAAEPSRGFSRLSTLLQEDARRSQAASEVEPRSPTSSRPSLEGGRPTVRDVSSTVHRSRSLNMRNRPASVNIGKGLAHIKDREVRGVDYEEAYASGEPELPALTHSESATNISSDVEFLRAREEEEKEKRQHHKRLSSGSKQAKRSSLPSIGLSGTTKLLAGKFGDAFKKFEGGDTSNHHHHHLIHHHHHERSESMPRDPGNVLTPIAGSEATDLSDDRQNWDETEDLSPEMRRELEKRKLEAEERRVANAAAEYRQRLAAKEGSGGTSASTSGGGGPMPGRGSTIQNRVQSLLSENERPAVKTASGYGRYTATPEPIQQHHERAQTFQPSRPVHTGSGSVGHPATKVVSAPASAIDLTMRPEPRSQRPVAPPKPKVLRSVAGDAPSNSDQGNDGLDEDWESNFSKRYPDLSGLEMVETSIDEPKTQAVVRTKEI</sequence>
<feature type="compositionally biased region" description="Basic residues" evidence="12">
    <location>
        <begin position="381"/>
        <end position="393"/>
    </location>
</feature>
<feature type="compositionally biased region" description="Basic residues" evidence="12">
    <location>
        <begin position="756"/>
        <end position="767"/>
    </location>
</feature>
<evidence type="ECO:0000259" key="13">
    <source>
        <dbReference type="PROSITE" id="PS50011"/>
    </source>
</evidence>
<dbReference type="GO" id="GO:0004674">
    <property type="term" value="F:protein serine/threonine kinase activity"/>
    <property type="evidence" value="ECO:0007669"/>
    <property type="project" value="UniProtKB-KW"/>
</dbReference>
<evidence type="ECO:0000256" key="1">
    <source>
        <dbReference type="ARBA" id="ARBA00004496"/>
    </source>
</evidence>
<keyword evidence="3" id="KW-0963">Cytoplasm</keyword>
<comment type="catalytic activity">
    <reaction evidence="11">
        <text>L-seryl-[protein] + ATP = O-phospho-L-seryl-[protein] + ADP + H(+)</text>
        <dbReference type="Rhea" id="RHEA:17989"/>
        <dbReference type="Rhea" id="RHEA-COMP:9863"/>
        <dbReference type="Rhea" id="RHEA-COMP:11604"/>
        <dbReference type="ChEBI" id="CHEBI:15378"/>
        <dbReference type="ChEBI" id="CHEBI:29999"/>
        <dbReference type="ChEBI" id="CHEBI:30616"/>
        <dbReference type="ChEBI" id="CHEBI:83421"/>
        <dbReference type="ChEBI" id="CHEBI:456216"/>
        <dbReference type="EC" id="2.7.11.1"/>
    </reaction>
</comment>
<evidence type="ECO:0000256" key="11">
    <source>
        <dbReference type="ARBA" id="ARBA00048679"/>
    </source>
</evidence>
<evidence type="ECO:0000256" key="4">
    <source>
        <dbReference type="ARBA" id="ARBA00022527"/>
    </source>
</evidence>
<protein>
    <recommendedName>
        <fullName evidence="2">non-specific serine/threonine protein kinase</fullName>
        <ecNumber evidence="2">2.7.11.1</ecNumber>
    </recommendedName>
</protein>
<keyword evidence="5" id="KW-0597">Phosphoprotein</keyword>
<dbReference type="PROSITE" id="PS50011">
    <property type="entry name" value="PROTEIN_KINASE_DOM"/>
    <property type="match status" value="1"/>
</dbReference>
<dbReference type="PROSITE" id="PS00108">
    <property type="entry name" value="PROTEIN_KINASE_ST"/>
    <property type="match status" value="1"/>
</dbReference>
<name>A0A438N516_EXOME</name>
<feature type="compositionally biased region" description="Polar residues" evidence="12">
    <location>
        <begin position="526"/>
        <end position="540"/>
    </location>
</feature>
<dbReference type="EC" id="2.7.11.1" evidence="2"/>
<keyword evidence="8" id="KW-0418">Kinase</keyword>
<dbReference type="GO" id="GO:0007015">
    <property type="term" value="P:actin filament organization"/>
    <property type="evidence" value="ECO:0007669"/>
    <property type="project" value="TreeGrafter"/>
</dbReference>
<feature type="compositionally biased region" description="Basic and acidic residues" evidence="12">
    <location>
        <begin position="334"/>
        <end position="345"/>
    </location>
</feature>
<reference evidence="14 15" key="1">
    <citation type="submission" date="2017-03" db="EMBL/GenBank/DDBJ databases">
        <title>Genomes of endolithic fungi from Antarctica.</title>
        <authorList>
            <person name="Coleine C."/>
            <person name="Masonjones S."/>
            <person name="Stajich J.E."/>
        </authorList>
    </citation>
    <scope>NUCLEOTIDE SEQUENCE [LARGE SCALE GENOMIC DNA]</scope>
    <source>
        <strain evidence="14 15">CCFEE 6314</strain>
    </source>
</reference>
<dbReference type="CDD" id="cd14037">
    <property type="entry name" value="STKc_NAK_like"/>
    <property type="match status" value="1"/>
</dbReference>
<feature type="region of interest" description="Disordered" evidence="12">
    <location>
        <begin position="836"/>
        <end position="1012"/>
    </location>
</feature>
<keyword evidence="4" id="KW-0723">Serine/threonine-protein kinase</keyword>
<dbReference type="InterPro" id="IPR008271">
    <property type="entry name" value="Ser/Thr_kinase_AS"/>
</dbReference>
<proteinExistence type="predicted"/>
<gene>
    <name evidence="14" type="ORF">B0A52_05300</name>
</gene>
<dbReference type="PANTHER" id="PTHR22967">
    <property type="entry name" value="SERINE/THREONINE PROTEIN KINASE"/>
    <property type="match status" value="1"/>
</dbReference>
<evidence type="ECO:0000256" key="6">
    <source>
        <dbReference type="ARBA" id="ARBA00022679"/>
    </source>
</evidence>
<dbReference type="GO" id="GO:0005737">
    <property type="term" value="C:cytoplasm"/>
    <property type="evidence" value="ECO:0007669"/>
    <property type="project" value="UniProtKB-SubCell"/>
</dbReference>
<dbReference type="PANTHER" id="PTHR22967:SF57">
    <property type="entry name" value="AUXILIN, ISOFORM A-RELATED"/>
    <property type="match status" value="1"/>
</dbReference>
<keyword evidence="6" id="KW-0808">Transferase</keyword>
<dbReference type="SUPFAM" id="SSF56112">
    <property type="entry name" value="Protein kinase-like (PK-like)"/>
    <property type="match status" value="1"/>
</dbReference>
<comment type="catalytic activity">
    <reaction evidence="10">
        <text>L-threonyl-[protein] + ATP = O-phospho-L-threonyl-[protein] + ADP + H(+)</text>
        <dbReference type="Rhea" id="RHEA:46608"/>
        <dbReference type="Rhea" id="RHEA-COMP:11060"/>
        <dbReference type="Rhea" id="RHEA-COMP:11605"/>
        <dbReference type="ChEBI" id="CHEBI:15378"/>
        <dbReference type="ChEBI" id="CHEBI:30013"/>
        <dbReference type="ChEBI" id="CHEBI:30616"/>
        <dbReference type="ChEBI" id="CHEBI:61977"/>
        <dbReference type="ChEBI" id="CHEBI:456216"/>
        <dbReference type="EC" id="2.7.11.1"/>
    </reaction>
</comment>
<dbReference type="FunFam" id="1.10.510.10:FF:000441">
    <property type="entry name" value="Serine/threonine protein kinase"/>
    <property type="match status" value="1"/>
</dbReference>
<comment type="caution">
    <text evidence="14">The sequence shown here is derived from an EMBL/GenBank/DDBJ whole genome shotgun (WGS) entry which is preliminary data.</text>
</comment>
<keyword evidence="7" id="KW-0547">Nucleotide-binding</keyword>
<evidence type="ECO:0000313" key="14">
    <source>
        <dbReference type="EMBL" id="RVX70648.1"/>
    </source>
</evidence>
<feature type="domain" description="Protein kinase" evidence="13">
    <location>
        <begin position="45"/>
        <end position="321"/>
    </location>
</feature>
<evidence type="ECO:0000313" key="15">
    <source>
        <dbReference type="Proteomes" id="UP000288859"/>
    </source>
</evidence>
<feature type="region of interest" description="Disordered" evidence="12">
    <location>
        <begin position="505"/>
        <end position="644"/>
    </location>
</feature>
<feature type="compositionally biased region" description="Polar residues" evidence="12">
    <location>
        <begin position="627"/>
        <end position="640"/>
    </location>
</feature>
<dbReference type="Pfam" id="PF00069">
    <property type="entry name" value="Pkinase"/>
    <property type="match status" value="1"/>
</dbReference>
<feature type="compositionally biased region" description="Polar residues" evidence="12">
    <location>
        <begin position="863"/>
        <end position="872"/>
    </location>
</feature>
<evidence type="ECO:0000256" key="8">
    <source>
        <dbReference type="ARBA" id="ARBA00022777"/>
    </source>
</evidence>
<dbReference type="GO" id="GO:0000147">
    <property type="term" value="P:actin cortical patch assembly"/>
    <property type="evidence" value="ECO:0007669"/>
    <property type="project" value="TreeGrafter"/>
</dbReference>
<evidence type="ECO:0000256" key="10">
    <source>
        <dbReference type="ARBA" id="ARBA00047899"/>
    </source>
</evidence>
<evidence type="ECO:0000256" key="3">
    <source>
        <dbReference type="ARBA" id="ARBA00022490"/>
    </source>
</evidence>
<organism evidence="14 15">
    <name type="scientific">Exophiala mesophila</name>
    <name type="common">Black yeast-like fungus</name>
    <dbReference type="NCBI Taxonomy" id="212818"/>
    <lineage>
        <taxon>Eukaryota</taxon>
        <taxon>Fungi</taxon>
        <taxon>Dikarya</taxon>
        <taxon>Ascomycota</taxon>
        <taxon>Pezizomycotina</taxon>
        <taxon>Eurotiomycetes</taxon>
        <taxon>Chaetothyriomycetidae</taxon>
        <taxon>Chaetothyriales</taxon>
        <taxon>Herpotrichiellaceae</taxon>
        <taxon>Exophiala</taxon>
    </lineage>
</organism>
<feature type="region of interest" description="Disordered" evidence="12">
    <location>
        <begin position="700"/>
        <end position="732"/>
    </location>
</feature>
<accession>A0A438N516</accession>
<dbReference type="OrthoDB" id="2018507at2759"/>
<feature type="compositionally biased region" description="Polar residues" evidence="12">
    <location>
        <begin position="714"/>
        <end position="732"/>
    </location>
</feature>
<feature type="region of interest" description="Disordered" evidence="12">
    <location>
        <begin position="749"/>
        <end position="810"/>
    </location>
</feature>
<feature type="region of interest" description="Disordered" evidence="12">
    <location>
        <begin position="334"/>
        <end position="407"/>
    </location>
</feature>
<dbReference type="InterPro" id="IPR000719">
    <property type="entry name" value="Prot_kinase_dom"/>
</dbReference>
<feature type="compositionally biased region" description="Low complexity" evidence="12">
    <location>
        <begin position="346"/>
        <end position="358"/>
    </location>
</feature>
<evidence type="ECO:0000256" key="2">
    <source>
        <dbReference type="ARBA" id="ARBA00012513"/>
    </source>
</evidence>
<keyword evidence="9" id="KW-0067">ATP-binding</keyword>
<evidence type="ECO:0000256" key="5">
    <source>
        <dbReference type="ARBA" id="ARBA00022553"/>
    </source>
</evidence>
<dbReference type="VEuPathDB" id="FungiDB:PV10_09011"/>
<evidence type="ECO:0000256" key="7">
    <source>
        <dbReference type="ARBA" id="ARBA00022741"/>
    </source>
</evidence>
<dbReference type="GO" id="GO:0005524">
    <property type="term" value="F:ATP binding"/>
    <property type="evidence" value="ECO:0007669"/>
    <property type="project" value="UniProtKB-KW"/>
</dbReference>
<dbReference type="AlphaFoldDB" id="A0A438N516"/>
<dbReference type="InterPro" id="IPR011009">
    <property type="entry name" value="Kinase-like_dom_sf"/>
</dbReference>
<comment type="subcellular location">
    <subcellularLocation>
        <location evidence="1">Cytoplasm</location>
    </subcellularLocation>
</comment>
<dbReference type="EMBL" id="NAJM01000022">
    <property type="protein sequence ID" value="RVX70648.1"/>
    <property type="molecule type" value="Genomic_DNA"/>
</dbReference>
<dbReference type="Gene3D" id="1.10.510.10">
    <property type="entry name" value="Transferase(Phosphotransferase) domain 1"/>
    <property type="match status" value="1"/>
</dbReference>
<dbReference type="Proteomes" id="UP000288859">
    <property type="component" value="Unassembled WGS sequence"/>
</dbReference>
<dbReference type="SMART" id="SM00220">
    <property type="entry name" value="S_TKc"/>
    <property type="match status" value="1"/>
</dbReference>
<evidence type="ECO:0000256" key="12">
    <source>
        <dbReference type="SAM" id="MobiDB-lite"/>
    </source>
</evidence>